<dbReference type="SMART" id="SM00448">
    <property type="entry name" value="REC"/>
    <property type="match status" value="1"/>
</dbReference>
<dbReference type="PROSITE" id="PS50043">
    <property type="entry name" value="HTH_LUXR_2"/>
    <property type="match status" value="1"/>
</dbReference>
<protein>
    <submittedName>
        <fullName evidence="9">LuxR family two component transcriptional regulator</fullName>
    </submittedName>
</protein>
<dbReference type="PRINTS" id="PR00038">
    <property type="entry name" value="HTHLUXR"/>
</dbReference>
<keyword evidence="2" id="KW-0902">Two-component regulatory system</keyword>
<dbReference type="Pfam" id="PF00196">
    <property type="entry name" value="GerE"/>
    <property type="match status" value="1"/>
</dbReference>
<dbReference type="PROSITE" id="PS50110">
    <property type="entry name" value="RESPONSE_REGULATORY"/>
    <property type="match status" value="1"/>
</dbReference>
<dbReference type="Proteomes" id="UP000267187">
    <property type="component" value="Unassembled WGS sequence"/>
</dbReference>
<evidence type="ECO:0000256" key="4">
    <source>
        <dbReference type="ARBA" id="ARBA00023125"/>
    </source>
</evidence>
<dbReference type="InterPro" id="IPR011006">
    <property type="entry name" value="CheY-like_superfamily"/>
</dbReference>
<dbReference type="FunFam" id="3.40.50.2300:FF:000018">
    <property type="entry name" value="DNA-binding transcriptional regulator NtrC"/>
    <property type="match status" value="1"/>
</dbReference>
<dbReference type="InterPro" id="IPR016032">
    <property type="entry name" value="Sig_transdc_resp-reg_C-effctor"/>
</dbReference>
<dbReference type="EMBL" id="REFJ01000002">
    <property type="protein sequence ID" value="RMA81068.1"/>
    <property type="molecule type" value="Genomic_DNA"/>
</dbReference>
<dbReference type="SUPFAM" id="SSF52172">
    <property type="entry name" value="CheY-like"/>
    <property type="match status" value="1"/>
</dbReference>
<evidence type="ECO:0000256" key="6">
    <source>
        <dbReference type="PROSITE-ProRule" id="PRU00169"/>
    </source>
</evidence>
<dbReference type="InterPro" id="IPR001789">
    <property type="entry name" value="Sig_transdc_resp-reg_receiver"/>
</dbReference>
<feature type="domain" description="HTH luxR-type" evidence="7">
    <location>
        <begin position="139"/>
        <end position="204"/>
    </location>
</feature>
<evidence type="ECO:0000256" key="2">
    <source>
        <dbReference type="ARBA" id="ARBA00023012"/>
    </source>
</evidence>
<keyword evidence="3" id="KW-0805">Transcription regulation</keyword>
<dbReference type="Pfam" id="PF00072">
    <property type="entry name" value="Response_reg"/>
    <property type="match status" value="1"/>
</dbReference>
<evidence type="ECO:0000313" key="9">
    <source>
        <dbReference type="EMBL" id="RMA81068.1"/>
    </source>
</evidence>
<evidence type="ECO:0000259" key="8">
    <source>
        <dbReference type="PROSITE" id="PS50110"/>
    </source>
</evidence>
<dbReference type="InterPro" id="IPR000792">
    <property type="entry name" value="Tscrpt_reg_LuxR_C"/>
</dbReference>
<keyword evidence="4" id="KW-0238">DNA-binding</keyword>
<reference evidence="9 10" key="1">
    <citation type="submission" date="2018-10" db="EMBL/GenBank/DDBJ databases">
        <title>Genomic Encyclopedia of Type Strains, Phase IV (KMG-IV): sequencing the most valuable type-strain genomes for metagenomic binning, comparative biology and taxonomic classification.</title>
        <authorList>
            <person name="Goeker M."/>
        </authorList>
    </citation>
    <scope>NUCLEOTIDE SEQUENCE [LARGE SCALE GENOMIC DNA]</scope>
    <source>
        <strain evidence="9 10">DSM 25080</strain>
    </source>
</reference>
<proteinExistence type="predicted"/>
<keyword evidence="1 6" id="KW-0597">Phosphoprotein</keyword>
<keyword evidence="10" id="KW-1185">Reference proteome</keyword>
<dbReference type="SUPFAM" id="SSF46894">
    <property type="entry name" value="C-terminal effector domain of the bipartite response regulators"/>
    <property type="match status" value="1"/>
</dbReference>
<dbReference type="InterPro" id="IPR036388">
    <property type="entry name" value="WH-like_DNA-bd_sf"/>
</dbReference>
<dbReference type="PROSITE" id="PS00622">
    <property type="entry name" value="HTH_LUXR_1"/>
    <property type="match status" value="1"/>
</dbReference>
<feature type="domain" description="Response regulatory" evidence="8">
    <location>
        <begin position="9"/>
        <end position="123"/>
    </location>
</feature>
<feature type="modified residue" description="4-aspartylphosphate" evidence="6">
    <location>
        <position position="58"/>
    </location>
</feature>
<dbReference type="OrthoDB" id="9802186at2"/>
<dbReference type="Gene3D" id="1.10.10.10">
    <property type="entry name" value="Winged helix-like DNA-binding domain superfamily/Winged helix DNA-binding domain"/>
    <property type="match status" value="1"/>
</dbReference>
<keyword evidence="5" id="KW-0804">Transcription</keyword>
<evidence type="ECO:0000259" key="7">
    <source>
        <dbReference type="PROSITE" id="PS50043"/>
    </source>
</evidence>
<organism evidence="9 10">
    <name type="scientific">Umboniibacter marinipuniceus</name>
    <dbReference type="NCBI Taxonomy" id="569599"/>
    <lineage>
        <taxon>Bacteria</taxon>
        <taxon>Pseudomonadati</taxon>
        <taxon>Pseudomonadota</taxon>
        <taxon>Gammaproteobacteria</taxon>
        <taxon>Cellvibrionales</taxon>
        <taxon>Cellvibrionaceae</taxon>
        <taxon>Umboniibacter</taxon>
    </lineage>
</organism>
<evidence type="ECO:0000256" key="1">
    <source>
        <dbReference type="ARBA" id="ARBA00022553"/>
    </source>
</evidence>
<dbReference type="CDD" id="cd06170">
    <property type="entry name" value="LuxR_C_like"/>
    <property type="match status" value="1"/>
</dbReference>
<dbReference type="Gene3D" id="3.40.50.2300">
    <property type="match status" value="1"/>
</dbReference>
<dbReference type="RefSeq" id="WP_121876232.1">
    <property type="nucleotide sequence ID" value="NZ_REFJ01000002.1"/>
</dbReference>
<dbReference type="AlphaFoldDB" id="A0A3M0AE76"/>
<sequence>MSEQALDVVIYVVDDDEAVRGSISFLMKANGYRCQTFVDAQDFLANATLTKPAVGIFDIRMPGMSGLELFDELKARDQLLPVVFVTGHGDVPMAVEAIKNGALDFILKPFDDQELLSHIEDAVESMTASRERQVLKETALERLSKLTDRESQVMEMVVAGNANKVIAYDLEVSQRTVEIHRANVMQKMGCRSLAQLVRMVMIARSEI</sequence>
<dbReference type="PANTHER" id="PTHR44688:SF16">
    <property type="entry name" value="DNA-BINDING TRANSCRIPTIONAL ACTIVATOR DEVR_DOSR"/>
    <property type="match status" value="1"/>
</dbReference>
<dbReference type="PANTHER" id="PTHR44688">
    <property type="entry name" value="DNA-BINDING TRANSCRIPTIONAL ACTIVATOR DEVR_DOSR"/>
    <property type="match status" value="1"/>
</dbReference>
<accession>A0A3M0AE76</accession>
<dbReference type="GO" id="GO:0000160">
    <property type="term" value="P:phosphorelay signal transduction system"/>
    <property type="evidence" value="ECO:0007669"/>
    <property type="project" value="UniProtKB-KW"/>
</dbReference>
<name>A0A3M0AE76_9GAMM</name>
<gene>
    <name evidence="9" type="ORF">DFR27_0860</name>
</gene>
<evidence type="ECO:0000313" key="10">
    <source>
        <dbReference type="Proteomes" id="UP000267187"/>
    </source>
</evidence>
<dbReference type="GO" id="GO:0006355">
    <property type="term" value="P:regulation of DNA-templated transcription"/>
    <property type="evidence" value="ECO:0007669"/>
    <property type="project" value="InterPro"/>
</dbReference>
<dbReference type="SMART" id="SM00421">
    <property type="entry name" value="HTH_LUXR"/>
    <property type="match status" value="1"/>
</dbReference>
<evidence type="ECO:0000256" key="3">
    <source>
        <dbReference type="ARBA" id="ARBA00023015"/>
    </source>
</evidence>
<comment type="caution">
    <text evidence="9">The sequence shown here is derived from an EMBL/GenBank/DDBJ whole genome shotgun (WGS) entry which is preliminary data.</text>
</comment>
<evidence type="ECO:0000256" key="5">
    <source>
        <dbReference type="ARBA" id="ARBA00023163"/>
    </source>
</evidence>
<dbReference type="GO" id="GO:0003677">
    <property type="term" value="F:DNA binding"/>
    <property type="evidence" value="ECO:0007669"/>
    <property type="project" value="UniProtKB-KW"/>
</dbReference>